<dbReference type="InterPro" id="IPR018060">
    <property type="entry name" value="HTH_AraC"/>
</dbReference>
<evidence type="ECO:0000259" key="9">
    <source>
        <dbReference type="PROSITE" id="PS01124"/>
    </source>
</evidence>
<dbReference type="Gene3D" id="3.30.565.10">
    <property type="entry name" value="Histidine kinase-like ATPase, C-terminal domain"/>
    <property type="match status" value="1"/>
</dbReference>
<evidence type="ECO:0000313" key="13">
    <source>
        <dbReference type="Proteomes" id="UP000199492"/>
    </source>
</evidence>
<accession>A0A1G8HQF0</accession>
<dbReference type="InterPro" id="IPR036097">
    <property type="entry name" value="HisK_dim/P_sf"/>
</dbReference>
<keyword evidence="13" id="KW-1185">Reference proteome</keyword>
<dbReference type="PROSITE" id="PS50110">
    <property type="entry name" value="RESPONSE_REGULATORY"/>
    <property type="match status" value="1"/>
</dbReference>
<dbReference type="PANTHER" id="PTHR43547">
    <property type="entry name" value="TWO-COMPONENT HISTIDINE KINASE"/>
    <property type="match status" value="1"/>
</dbReference>
<dbReference type="Pfam" id="PF00512">
    <property type="entry name" value="HisKA"/>
    <property type="match status" value="1"/>
</dbReference>
<dbReference type="InterPro" id="IPR003661">
    <property type="entry name" value="HisK_dim/P_dom"/>
</dbReference>
<evidence type="ECO:0000256" key="2">
    <source>
        <dbReference type="ARBA" id="ARBA00012438"/>
    </source>
</evidence>
<sequence>MNEIFQNTDAIKAIITTFLFQGAFVFIGLYMLLVYIQVKKKDYLLYGIYSLLFAGYFFIKIDLMLELRLFTDNVDLEFSFLLPLLFLLTGLYVKFINVFAEIKSYHARFSKEVDIFTVLMYVLATVTFLYLLITKDSENVVKYQSYIFIPLHLYSVYAVIRAFIVIKSKLRYYILVSNICLISLTILGMYSASTAVYIQGVHANNLFGFYNFNASQLGVFLEMLCFSLGLGYKFNLIEIEKDKIKKLDEFKTKLYNNISHEFKTPLTLISGPVENQLAKPNISEDDKEQLNLIKRNSKRLLNLVNQLLDLSKLESGNLKLNVSQGNITVLLKQLVKSFEYSAQEKQIKFTYNIDTMDDVWFDPDVIEKIVTNLLSNAIKYTPINGKITFDANLNENFITIAVVNNGNKLKDDELPKLFQRYYQNNKLNEGVGIGLSLVKELAVLSHGNIIAHTMNSDDIQFTVTLPLALSYFGATEISQQPILDLTHEELKYSEKHINSAHIEHNQKPILLIVEDDNDIRTFIHSIFKEDYKLYEACNGKEGIEKAIKLVPDIIISDIMMPIKNGIDMCNTLKEDIKTSHIPIILLTAKSGDKNEIQGLKSGADAYVTKPFNVEKLKIRVQQIVANRNILHKYYSKNNALDFHGINVSHTEDHFFQKLQEAVKENVLQPDFTSKQLSDLMLMSRMQLHRKLKSLTGLSTTEFIKKERMKVAVSLLEQSDSTISEIAYQTGFNTSSYFIKSFKSIYNCTPTEFASNTLKQAT</sequence>
<dbReference type="PRINTS" id="PR00032">
    <property type="entry name" value="HTHARAC"/>
</dbReference>
<dbReference type="CDD" id="cd00082">
    <property type="entry name" value="HisKA"/>
    <property type="match status" value="1"/>
</dbReference>
<keyword evidence="5" id="KW-0238">DNA-binding</keyword>
<evidence type="ECO:0000256" key="3">
    <source>
        <dbReference type="ARBA" id="ARBA00022553"/>
    </source>
</evidence>
<dbReference type="CDD" id="cd17574">
    <property type="entry name" value="REC_OmpR"/>
    <property type="match status" value="1"/>
</dbReference>
<keyword evidence="8" id="KW-1133">Transmembrane helix</keyword>
<organism evidence="12 13">
    <name type="scientific">Winogradskyella thalassocola</name>
    <dbReference type="NCBI Taxonomy" id="262004"/>
    <lineage>
        <taxon>Bacteria</taxon>
        <taxon>Pseudomonadati</taxon>
        <taxon>Bacteroidota</taxon>
        <taxon>Flavobacteriia</taxon>
        <taxon>Flavobacteriales</taxon>
        <taxon>Flavobacteriaceae</taxon>
        <taxon>Winogradskyella</taxon>
    </lineage>
</organism>
<dbReference type="InterPro" id="IPR036890">
    <property type="entry name" value="HATPase_C_sf"/>
</dbReference>
<dbReference type="Pfam" id="PF07695">
    <property type="entry name" value="7TMR-DISM_7TM"/>
    <property type="match status" value="1"/>
</dbReference>
<dbReference type="InterPro" id="IPR020449">
    <property type="entry name" value="Tscrpt_reg_AraC-type_HTH"/>
</dbReference>
<dbReference type="SUPFAM" id="SSF52172">
    <property type="entry name" value="CheY-like"/>
    <property type="match status" value="1"/>
</dbReference>
<dbReference type="STRING" id="262004.SAMN04489796_10714"/>
<dbReference type="Pfam" id="PF12833">
    <property type="entry name" value="HTH_18"/>
    <property type="match status" value="1"/>
</dbReference>
<evidence type="ECO:0000256" key="7">
    <source>
        <dbReference type="PROSITE-ProRule" id="PRU00169"/>
    </source>
</evidence>
<dbReference type="RefSeq" id="WP_092469302.1">
    <property type="nucleotide sequence ID" value="NZ_FNCZ01000007.1"/>
</dbReference>
<dbReference type="Proteomes" id="UP000199492">
    <property type="component" value="Unassembled WGS sequence"/>
</dbReference>
<keyword evidence="4" id="KW-0805">Transcription regulation</keyword>
<reference evidence="13" key="1">
    <citation type="submission" date="2016-10" db="EMBL/GenBank/DDBJ databases">
        <authorList>
            <person name="Varghese N."/>
            <person name="Submissions S."/>
        </authorList>
    </citation>
    <scope>NUCLEOTIDE SEQUENCE [LARGE SCALE GENOMIC DNA]</scope>
    <source>
        <strain evidence="13">DSM 15363</strain>
    </source>
</reference>
<dbReference type="SUPFAM" id="SSF47384">
    <property type="entry name" value="Homodimeric domain of signal transducing histidine kinase"/>
    <property type="match status" value="1"/>
</dbReference>
<evidence type="ECO:0000259" key="11">
    <source>
        <dbReference type="PROSITE" id="PS50110"/>
    </source>
</evidence>
<dbReference type="OrthoDB" id="358279at2"/>
<evidence type="ECO:0000256" key="1">
    <source>
        <dbReference type="ARBA" id="ARBA00000085"/>
    </source>
</evidence>
<keyword evidence="6" id="KW-0804">Transcription</keyword>
<feature type="modified residue" description="4-aspartylphosphate" evidence="7">
    <location>
        <position position="557"/>
    </location>
</feature>
<dbReference type="EMBL" id="FNCZ01000007">
    <property type="protein sequence ID" value="SDI08772.1"/>
    <property type="molecule type" value="Genomic_DNA"/>
</dbReference>
<feature type="domain" description="Response regulatory" evidence="11">
    <location>
        <begin position="509"/>
        <end position="624"/>
    </location>
</feature>
<dbReference type="PANTHER" id="PTHR43547:SF2">
    <property type="entry name" value="HYBRID SIGNAL TRANSDUCTION HISTIDINE KINASE C"/>
    <property type="match status" value="1"/>
</dbReference>
<dbReference type="SUPFAM" id="SSF46689">
    <property type="entry name" value="Homeodomain-like"/>
    <property type="match status" value="1"/>
</dbReference>
<dbReference type="InterPro" id="IPR003594">
    <property type="entry name" value="HATPase_dom"/>
</dbReference>
<evidence type="ECO:0000256" key="6">
    <source>
        <dbReference type="ARBA" id="ARBA00023163"/>
    </source>
</evidence>
<dbReference type="AlphaFoldDB" id="A0A1G8HQF0"/>
<dbReference type="InterPro" id="IPR009057">
    <property type="entry name" value="Homeodomain-like_sf"/>
</dbReference>
<dbReference type="EC" id="2.7.13.3" evidence="2"/>
<dbReference type="SMART" id="SM00388">
    <property type="entry name" value="HisKA"/>
    <property type="match status" value="1"/>
</dbReference>
<dbReference type="InterPro" id="IPR005467">
    <property type="entry name" value="His_kinase_dom"/>
</dbReference>
<evidence type="ECO:0000256" key="8">
    <source>
        <dbReference type="SAM" id="Phobius"/>
    </source>
</evidence>
<dbReference type="SMART" id="SM00387">
    <property type="entry name" value="HATPase_c"/>
    <property type="match status" value="1"/>
</dbReference>
<dbReference type="GO" id="GO:0000155">
    <property type="term" value="F:phosphorelay sensor kinase activity"/>
    <property type="evidence" value="ECO:0007669"/>
    <property type="project" value="InterPro"/>
</dbReference>
<dbReference type="Gene3D" id="3.40.50.2300">
    <property type="match status" value="1"/>
</dbReference>
<dbReference type="Pfam" id="PF02518">
    <property type="entry name" value="HATPase_c"/>
    <property type="match status" value="1"/>
</dbReference>
<dbReference type="PROSITE" id="PS01124">
    <property type="entry name" value="HTH_ARAC_FAMILY_2"/>
    <property type="match status" value="1"/>
</dbReference>
<evidence type="ECO:0000313" key="12">
    <source>
        <dbReference type="EMBL" id="SDI08772.1"/>
    </source>
</evidence>
<feature type="transmembrane region" description="Helical" evidence="8">
    <location>
        <begin position="112"/>
        <end position="133"/>
    </location>
</feature>
<feature type="domain" description="HTH araC/xylS-type" evidence="9">
    <location>
        <begin position="656"/>
        <end position="755"/>
    </location>
</feature>
<evidence type="ECO:0000259" key="10">
    <source>
        <dbReference type="PROSITE" id="PS50109"/>
    </source>
</evidence>
<dbReference type="GO" id="GO:0003700">
    <property type="term" value="F:DNA-binding transcription factor activity"/>
    <property type="evidence" value="ECO:0007669"/>
    <property type="project" value="InterPro"/>
</dbReference>
<dbReference type="SMART" id="SM00342">
    <property type="entry name" value="HTH_ARAC"/>
    <property type="match status" value="1"/>
</dbReference>
<keyword evidence="3 7" id="KW-0597">Phosphoprotein</keyword>
<protein>
    <recommendedName>
        <fullName evidence="2">histidine kinase</fullName>
        <ecNumber evidence="2">2.7.13.3</ecNumber>
    </recommendedName>
</protein>
<dbReference type="Gene3D" id="1.10.287.130">
    <property type="match status" value="1"/>
</dbReference>
<feature type="domain" description="Histidine kinase" evidence="10">
    <location>
        <begin position="257"/>
        <end position="469"/>
    </location>
</feature>
<dbReference type="FunFam" id="1.10.287.130:FF:000045">
    <property type="entry name" value="Two-component system sensor histidine kinase/response regulator"/>
    <property type="match status" value="1"/>
</dbReference>
<feature type="transmembrane region" description="Helical" evidence="8">
    <location>
        <begin position="173"/>
        <end position="197"/>
    </location>
</feature>
<evidence type="ECO:0000256" key="4">
    <source>
        <dbReference type="ARBA" id="ARBA00023015"/>
    </source>
</evidence>
<dbReference type="SUPFAM" id="SSF55874">
    <property type="entry name" value="ATPase domain of HSP90 chaperone/DNA topoisomerase II/histidine kinase"/>
    <property type="match status" value="1"/>
</dbReference>
<dbReference type="PROSITE" id="PS00041">
    <property type="entry name" value="HTH_ARAC_FAMILY_1"/>
    <property type="match status" value="1"/>
</dbReference>
<feature type="transmembrane region" description="Helical" evidence="8">
    <location>
        <begin position="13"/>
        <end position="36"/>
    </location>
</feature>
<dbReference type="Gene3D" id="1.10.10.60">
    <property type="entry name" value="Homeodomain-like"/>
    <property type="match status" value="1"/>
</dbReference>
<gene>
    <name evidence="12" type="ORF">SAMN04489796_10714</name>
</gene>
<dbReference type="InterPro" id="IPR018062">
    <property type="entry name" value="HTH_AraC-typ_CS"/>
</dbReference>
<dbReference type="SMART" id="SM00448">
    <property type="entry name" value="REC"/>
    <property type="match status" value="1"/>
</dbReference>
<proteinExistence type="predicted"/>
<dbReference type="Pfam" id="PF00072">
    <property type="entry name" value="Response_reg"/>
    <property type="match status" value="1"/>
</dbReference>
<keyword evidence="8" id="KW-0812">Transmembrane</keyword>
<name>A0A1G8HQF0_9FLAO</name>
<keyword evidence="8" id="KW-0472">Membrane</keyword>
<evidence type="ECO:0000256" key="5">
    <source>
        <dbReference type="ARBA" id="ARBA00023125"/>
    </source>
</evidence>
<dbReference type="InterPro" id="IPR011623">
    <property type="entry name" value="7TMR_DISM_rcpt_extracell_dom1"/>
</dbReference>
<dbReference type="PROSITE" id="PS50109">
    <property type="entry name" value="HIS_KIN"/>
    <property type="match status" value="1"/>
</dbReference>
<feature type="transmembrane region" description="Helical" evidence="8">
    <location>
        <begin position="43"/>
        <end position="59"/>
    </location>
</feature>
<feature type="transmembrane region" description="Helical" evidence="8">
    <location>
        <begin position="79"/>
        <end position="100"/>
    </location>
</feature>
<dbReference type="GO" id="GO:0043565">
    <property type="term" value="F:sequence-specific DNA binding"/>
    <property type="evidence" value="ECO:0007669"/>
    <property type="project" value="InterPro"/>
</dbReference>
<dbReference type="InterPro" id="IPR001789">
    <property type="entry name" value="Sig_transdc_resp-reg_receiver"/>
</dbReference>
<dbReference type="InterPro" id="IPR011006">
    <property type="entry name" value="CheY-like_superfamily"/>
</dbReference>
<comment type="catalytic activity">
    <reaction evidence="1">
        <text>ATP + protein L-histidine = ADP + protein N-phospho-L-histidine.</text>
        <dbReference type="EC" id="2.7.13.3"/>
    </reaction>
</comment>
<feature type="transmembrane region" description="Helical" evidence="8">
    <location>
        <begin position="145"/>
        <end position="166"/>
    </location>
</feature>